<feature type="transmembrane region" description="Helical" evidence="6">
    <location>
        <begin position="244"/>
        <end position="264"/>
    </location>
</feature>
<sequence>MQGQKRVYFYAVSAVVIWSTTAALVKSLLSTIPTYEALFLSTFAASLFLLGVQLVRDGGRVFRTYDIRNYAAMVGLGFLGLFLYSGLYYYGLTQLTSQEACILNFLWPMMIVLFAALLLGERITVRTAAALLLSFSGVVVLTLGGEGSAEGNGMLGAAACLLAALCYGLFCVLNKRRNIDQTVMMIMAWGTTAVCSLPMTLLVEEWVSLSWTQWLGLLWLGVFIDAVGYLWWAMALQEAQNAAMVANLAYFVPLLSLVVSAITLGEEMSSAAFLALVLIMGGILLQSVRRGKVR</sequence>
<dbReference type="SUPFAM" id="SSF103481">
    <property type="entry name" value="Multidrug resistance efflux transporter EmrE"/>
    <property type="match status" value="2"/>
</dbReference>
<name>A0A7G7VKY7_9FIRM</name>
<feature type="transmembrane region" description="Helical" evidence="6">
    <location>
        <begin position="67"/>
        <end position="90"/>
    </location>
</feature>
<dbReference type="InterPro" id="IPR037185">
    <property type="entry name" value="EmrE-like"/>
</dbReference>
<evidence type="ECO:0000259" key="7">
    <source>
        <dbReference type="Pfam" id="PF00892"/>
    </source>
</evidence>
<feature type="domain" description="EamA" evidence="7">
    <location>
        <begin position="7"/>
        <end position="142"/>
    </location>
</feature>
<evidence type="ECO:0000256" key="2">
    <source>
        <dbReference type="ARBA" id="ARBA00007362"/>
    </source>
</evidence>
<dbReference type="InterPro" id="IPR000620">
    <property type="entry name" value="EamA_dom"/>
</dbReference>
<dbReference type="Pfam" id="PF00892">
    <property type="entry name" value="EamA"/>
    <property type="match status" value="2"/>
</dbReference>
<feature type="transmembrane region" description="Helical" evidence="6">
    <location>
        <begin position="270"/>
        <end position="288"/>
    </location>
</feature>
<proteinExistence type="inferred from homology"/>
<feature type="transmembrane region" description="Helical" evidence="6">
    <location>
        <begin position="151"/>
        <end position="170"/>
    </location>
</feature>
<feature type="transmembrane region" description="Helical" evidence="6">
    <location>
        <begin position="214"/>
        <end position="232"/>
    </location>
</feature>
<evidence type="ECO:0000256" key="6">
    <source>
        <dbReference type="SAM" id="Phobius"/>
    </source>
</evidence>
<feature type="transmembrane region" description="Helical" evidence="6">
    <location>
        <begin position="7"/>
        <end position="25"/>
    </location>
</feature>
<evidence type="ECO:0000256" key="3">
    <source>
        <dbReference type="ARBA" id="ARBA00022692"/>
    </source>
</evidence>
<comment type="subcellular location">
    <subcellularLocation>
        <location evidence="1">Membrane</location>
        <topology evidence="1">Multi-pass membrane protein</topology>
    </subcellularLocation>
</comment>
<evidence type="ECO:0000313" key="8">
    <source>
        <dbReference type="EMBL" id="QNH54780.1"/>
    </source>
</evidence>
<dbReference type="GO" id="GO:0016020">
    <property type="term" value="C:membrane"/>
    <property type="evidence" value="ECO:0007669"/>
    <property type="project" value="UniProtKB-SubCell"/>
</dbReference>
<dbReference type="AlphaFoldDB" id="A0A7G7VKY7"/>
<feature type="transmembrane region" description="Helical" evidence="6">
    <location>
        <begin position="102"/>
        <end position="120"/>
    </location>
</feature>
<evidence type="ECO:0000256" key="5">
    <source>
        <dbReference type="ARBA" id="ARBA00023136"/>
    </source>
</evidence>
<keyword evidence="9" id="KW-1185">Reference proteome</keyword>
<keyword evidence="5 6" id="KW-0472">Membrane</keyword>
<evidence type="ECO:0000256" key="4">
    <source>
        <dbReference type="ARBA" id="ARBA00022989"/>
    </source>
</evidence>
<organism evidence="8 9">
    <name type="scientific">Selenomonas timonae</name>
    <dbReference type="NCBI Taxonomy" id="2754044"/>
    <lineage>
        <taxon>Bacteria</taxon>
        <taxon>Bacillati</taxon>
        <taxon>Bacillota</taxon>
        <taxon>Negativicutes</taxon>
        <taxon>Selenomonadales</taxon>
        <taxon>Selenomonadaceae</taxon>
        <taxon>Selenomonas</taxon>
    </lineage>
</organism>
<dbReference type="RefSeq" id="WP_185980717.1">
    <property type="nucleotide sequence ID" value="NZ_CP060204.1"/>
</dbReference>
<dbReference type="InterPro" id="IPR050638">
    <property type="entry name" value="AA-Vitamin_Transporters"/>
</dbReference>
<comment type="similarity">
    <text evidence="2">Belongs to the EamA transporter family.</text>
</comment>
<dbReference type="PANTHER" id="PTHR32322">
    <property type="entry name" value="INNER MEMBRANE TRANSPORTER"/>
    <property type="match status" value="1"/>
</dbReference>
<dbReference type="EMBL" id="CP060204">
    <property type="protein sequence ID" value="QNH54780.1"/>
    <property type="molecule type" value="Genomic_DNA"/>
</dbReference>
<dbReference type="PANTHER" id="PTHR32322:SF2">
    <property type="entry name" value="EAMA DOMAIN-CONTAINING PROTEIN"/>
    <property type="match status" value="1"/>
</dbReference>
<dbReference type="KEGG" id="stim:H1B31_02120"/>
<gene>
    <name evidence="8" type="ORF">H1B31_02120</name>
</gene>
<feature type="transmembrane region" description="Helical" evidence="6">
    <location>
        <begin position="37"/>
        <end position="55"/>
    </location>
</feature>
<dbReference type="Proteomes" id="UP000515480">
    <property type="component" value="Chromosome"/>
</dbReference>
<feature type="transmembrane region" description="Helical" evidence="6">
    <location>
        <begin position="127"/>
        <end position="145"/>
    </location>
</feature>
<reference evidence="8 9" key="1">
    <citation type="submission" date="2020-07" db="EMBL/GenBank/DDBJ databases">
        <title>Complete genome and description of Selenomonas timonensis sp. nov., a new bacterium isolated from a gingivitis subject.</title>
        <authorList>
            <person name="Antezack A."/>
        </authorList>
    </citation>
    <scope>NUCLEOTIDE SEQUENCE [LARGE SCALE GENOMIC DNA]</scope>
    <source>
        <strain evidence="8 9">Marseille-Q3039</strain>
    </source>
</reference>
<protein>
    <submittedName>
        <fullName evidence="8">DMT family transporter</fullName>
    </submittedName>
</protein>
<evidence type="ECO:0000313" key="9">
    <source>
        <dbReference type="Proteomes" id="UP000515480"/>
    </source>
</evidence>
<keyword evidence="4 6" id="KW-1133">Transmembrane helix</keyword>
<keyword evidence="3 6" id="KW-0812">Transmembrane</keyword>
<evidence type="ECO:0000256" key="1">
    <source>
        <dbReference type="ARBA" id="ARBA00004141"/>
    </source>
</evidence>
<feature type="domain" description="EamA" evidence="7">
    <location>
        <begin position="155"/>
        <end position="285"/>
    </location>
</feature>
<feature type="transmembrane region" description="Helical" evidence="6">
    <location>
        <begin position="182"/>
        <end position="202"/>
    </location>
</feature>
<accession>A0A7G7VKY7</accession>